<dbReference type="EMBL" id="RAVZ01000135">
    <property type="protein sequence ID" value="RKG85355.1"/>
    <property type="molecule type" value="Genomic_DNA"/>
</dbReference>
<dbReference type="InterPro" id="IPR011750">
    <property type="entry name" value="Gmx_para_CXXCG"/>
</dbReference>
<evidence type="ECO:0000313" key="1">
    <source>
        <dbReference type="EMBL" id="RKG85355.1"/>
    </source>
</evidence>
<comment type="caution">
    <text evidence="1">The sequence shown here is derived from an EMBL/GenBank/DDBJ whole genome shotgun (WGS) entry which is preliminary data.</text>
</comment>
<dbReference type="Proteomes" id="UP000268094">
    <property type="component" value="Unassembled WGS sequence"/>
</dbReference>
<reference evidence="2" key="1">
    <citation type="submission" date="2018-09" db="EMBL/GenBank/DDBJ databases">
        <authorList>
            <person name="Livingstone P.G."/>
            <person name="Whitworth D.E."/>
        </authorList>
    </citation>
    <scope>NUCLEOTIDE SEQUENCE [LARGE SCALE GENOMIC DNA]</scope>
    <source>
        <strain evidence="2">CA054A</strain>
    </source>
</reference>
<dbReference type="AlphaFoldDB" id="A0A3A8IPX1"/>
<evidence type="ECO:0000313" key="2">
    <source>
        <dbReference type="Proteomes" id="UP000268094"/>
    </source>
</evidence>
<keyword evidence="2" id="KW-1185">Reference proteome</keyword>
<accession>A0A3A8IPX1</accession>
<sequence length="392" mass="43225">MSRYFYLRPDKATWATYKGEFSAAPKWGLPGLKDCPGCGASWSSWGAHYPAVDLSELPERHEFEEARQEPFHEFVRLRELVRPLAPPGSKLPPGTNFGPLVGPASGRFAPFSGLESCWIVVRRDTFDSLQAAGVRGLLGCKTELKFRQKTPPDLLELQIEPRGLLHRDCLPPDLAPPCTTCGRQGFTLPDDPILDEASLPTDTDLFRVGNFGTVIIGTDRFKDAVEQGGWEGIQFRELPVRDRAHGHERAAAPPRLAAVKTGQSAPGKVEMGEEEFVQKVAERLQRMPKDIAPTGEPYHVLEAATADGESSGQFWMEGPEGGIPLFQSRADALKAVRCIPLPSELGGYAETAERWHVHALSGDELRYLYLNPNLTLYVVLTVLESGIETMPL</sequence>
<organism evidence="1 2">
    <name type="scientific">Corallococcus terminator</name>
    <dbReference type="NCBI Taxonomy" id="2316733"/>
    <lineage>
        <taxon>Bacteria</taxon>
        <taxon>Pseudomonadati</taxon>
        <taxon>Myxococcota</taxon>
        <taxon>Myxococcia</taxon>
        <taxon>Myxococcales</taxon>
        <taxon>Cystobacterineae</taxon>
        <taxon>Myxococcaceae</taxon>
        <taxon>Corallococcus</taxon>
    </lineage>
</organism>
<protein>
    <submittedName>
        <fullName evidence="1">Uncharacterized protein</fullName>
    </submittedName>
</protein>
<dbReference type="Pfam" id="PF09535">
    <property type="entry name" value="Gmx_para_CXXCG"/>
    <property type="match status" value="1"/>
</dbReference>
<proteinExistence type="predicted"/>
<gene>
    <name evidence="1" type="ORF">D7V88_20050</name>
</gene>
<dbReference type="NCBIfam" id="TIGR02264">
    <property type="entry name" value="gmx_para_CXXCG"/>
    <property type="match status" value="1"/>
</dbReference>
<name>A0A3A8IPX1_9BACT</name>
<dbReference type="OrthoDB" id="5513099at2"/>